<keyword evidence="5" id="KW-1185">Reference proteome</keyword>
<feature type="domain" description="Bacterial transcriptional activator" evidence="3">
    <location>
        <begin position="8"/>
        <end position="153"/>
    </location>
</feature>
<reference evidence="4 5" key="1">
    <citation type="submission" date="2020-08" db="EMBL/GenBank/DDBJ databases">
        <title>Sequencing the genomes of 1000 actinobacteria strains.</title>
        <authorList>
            <person name="Klenk H.-P."/>
        </authorList>
    </citation>
    <scope>NUCLEOTIDE SEQUENCE [LARGE SCALE GENOMIC DNA]</scope>
    <source>
        <strain evidence="4 5">DSM 44936</strain>
    </source>
</reference>
<evidence type="ECO:0000256" key="2">
    <source>
        <dbReference type="ARBA" id="ARBA00023163"/>
    </source>
</evidence>
<dbReference type="PANTHER" id="PTHR35807:SF1">
    <property type="entry name" value="TRANSCRIPTIONAL REGULATOR REDD"/>
    <property type="match status" value="1"/>
</dbReference>
<organism evidence="4 5">
    <name type="scientific">Sphaerisporangium rubeum</name>
    <dbReference type="NCBI Taxonomy" id="321317"/>
    <lineage>
        <taxon>Bacteria</taxon>
        <taxon>Bacillati</taxon>
        <taxon>Actinomycetota</taxon>
        <taxon>Actinomycetes</taxon>
        <taxon>Streptosporangiales</taxon>
        <taxon>Streptosporangiaceae</taxon>
        <taxon>Sphaerisporangium</taxon>
    </lineage>
</organism>
<keyword evidence="4" id="KW-0238">DNA-binding</keyword>
<dbReference type="SMART" id="SM01043">
    <property type="entry name" value="BTAD"/>
    <property type="match status" value="1"/>
</dbReference>
<evidence type="ECO:0000256" key="1">
    <source>
        <dbReference type="ARBA" id="ARBA00023015"/>
    </source>
</evidence>
<dbReference type="InterPro" id="IPR011990">
    <property type="entry name" value="TPR-like_helical_dom_sf"/>
</dbReference>
<dbReference type="Gene3D" id="1.25.40.10">
    <property type="entry name" value="Tetratricopeptide repeat domain"/>
    <property type="match status" value="1"/>
</dbReference>
<comment type="caution">
    <text evidence="4">The sequence shown here is derived from an EMBL/GenBank/DDBJ whole genome shotgun (WGS) entry which is preliminary data.</text>
</comment>
<keyword evidence="2" id="KW-0804">Transcription</keyword>
<dbReference type="GO" id="GO:0003677">
    <property type="term" value="F:DNA binding"/>
    <property type="evidence" value="ECO:0007669"/>
    <property type="project" value="UniProtKB-KW"/>
</dbReference>
<dbReference type="RefSeq" id="WP_246496559.1">
    <property type="nucleotide sequence ID" value="NZ_JACHIU010000001.1"/>
</dbReference>
<dbReference type="Pfam" id="PF03704">
    <property type="entry name" value="BTAD"/>
    <property type="match status" value="1"/>
</dbReference>
<dbReference type="InterPro" id="IPR005158">
    <property type="entry name" value="BTAD"/>
</dbReference>
<keyword evidence="1" id="KW-0805">Transcription regulation</keyword>
<gene>
    <name evidence="4" type="ORF">BJ992_001669</name>
</gene>
<dbReference type="SUPFAM" id="SSF48452">
    <property type="entry name" value="TPR-like"/>
    <property type="match status" value="1"/>
</dbReference>
<dbReference type="InterPro" id="IPR051677">
    <property type="entry name" value="AfsR-DnrI-RedD_regulator"/>
</dbReference>
<dbReference type="Proteomes" id="UP000555564">
    <property type="component" value="Unassembled WGS sequence"/>
</dbReference>
<proteinExistence type="predicted"/>
<dbReference type="AlphaFoldDB" id="A0A7X0IBY9"/>
<dbReference type="PANTHER" id="PTHR35807">
    <property type="entry name" value="TRANSCRIPTIONAL REGULATOR REDD-RELATED"/>
    <property type="match status" value="1"/>
</dbReference>
<evidence type="ECO:0000313" key="5">
    <source>
        <dbReference type="Proteomes" id="UP000555564"/>
    </source>
</evidence>
<name>A0A7X0IBY9_9ACTN</name>
<dbReference type="GO" id="GO:0006355">
    <property type="term" value="P:regulation of DNA-templated transcription"/>
    <property type="evidence" value="ECO:0007669"/>
    <property type="project" value="TreeGrafter"/>
</dbReference>
<evidence type="ECO:0000313" key="4">
    <source>
        <dbReference type="EMBL" id="MBB6472238.1"/>
    </source>
</evidence>
<sequence length="173" mass="19177">MLAETHEVDTASFRRLAALGLAEMRSGSLRAGESTLERALSLWQGPIGQGCTASLHLKARFHTFDELWITVRERLVGARLTMGRTTDLIPDIREILAVAPFREAAWAHLIRASYLGGDVAGAIRAWDQATRTLSDELGLDVSSALRQLHTAVLRRDDEAVRRFGHFPAERFTA</sequence>
<dbReference type="EMBL" id="JACHIU010000001">
    <property type="protein sequence ID" value="MBB6472238.1"/>
    <property type="molecule type" value="Genomic_DNA"/>
</dbReference>
<evidence type="ECO:0000259" key="3">
    <source>
        <dbReference type="SMART" id="SM01043"/>
    </source>
</evidence>
<dbReference type="CDD" id="cd15831">
    <property type="entry name" value="BTAD"/>
    <property type="match status" value="1"/>
</dbReference>
<protein>
    <submittedName>
        <fullName evidence="4">DNA-binding SARP family transcriptional activator</fullName>
    </submittedName>
</protein>
<accession>A0A7X0IBY9</accession>